<evidence type="ECO:0000259" key="5">
    <source>
        <dbReference type="Pfam" id="PF20209"/>
    </source>
</evidence>
<dbReference type="InterPro" id="IPR010285">
    <property type="entry name" value="DNA_helicase_pif1-like_DEAD"/>
</dbReference>
<comment type="similarity">
    <text evidence="1">Belongs to the helicase family.</text>
</comment>
<feature type="region of interest" description="Disordered" evidence="2">
    <location>
        <begin position="210"/>
        <end position="247"/>
    </location>
</feature>
<feature type="domain" description="DNA helicase Pif1-like DEAD-box helicase" evidence="3">
    <location>
        <begin position="1558"/>
        <end position="1698"/>
    </location>
</feature>
<keyword evidence="1" id="KW-0067">ATP-binding</keyword>
<evidence type="ECO:0000256" key="1">
    <source>
        <dbReference type="RuleBase" id="RU363044"/>
    </source>
</evidence>
<dbReference type="GO" id="GO:0004386">
    <property type="term" value="F:helicase activity"/>
    <property type="evidence" value="ECO:0007669"/>
    <property type="project" value="UniProtKB-KW"/>
</dbReference>
<evidence type="ECO:0000259" key="3">
    <source>
        <dbReference type="Pfam" id="PF05970"/>
    </source>
</evidence>
<comment type="catalytic activity">
    <reaction evidence="1">
        <text>ATP + H2O = ADP + phosphate + H(+)</text>
        <dbReference type="Rhea" id="RHEA:13065"/>
        <dbReference type="ChEBI" id="CHEBI:15377"/>
        <dbReference type="ChEBI" id="CHEBI:15378"/>
        <dbReference type="ChEBI" id="CHEBI:30616"/>
        <dbReference type="ChEBI" id="CHEBI:43474"/>
        <dbReference type="ChEBI" id="CHEBI:456216"/>
        <dbReference type="EC" id="5.6.2.3"/>
    </reaction>
</comment>
<feature type="compositionally biased region" description="Low complexity" evidence="2">
    <location>
        <begin position="69"/>
        <end position="85"/>
    </location>
</feature>
<dbReference type="InterPro" id="IPR025476">
    <property type="entry name" value="Helitron_helicase-like"/>
</dbReference>
<accession>A0ABQ0LAR9</accession>
<feature type="domain" description="Helitron helicase-like" evidence="4">
    <location>
        <begin position="628"/>
        <end position="853"/>
    </location>
</feature>
<dbReference type="Pfam" id="PF20209">
    <property type="entry name" value="DUF6570"/>
    <property type="match status" value="1"/>
</dbReference>
<feature type="region of interest" description="Disordered" evidence="2">
    <location>
        <begin position="16"/>
        <end position="103"/>
    </location>
</feature>
<name>A0ABQ0LAR9_MYCCL</name>
<keyword evidence="7" id="KW-1185">Reference proteome</keyword>
<evidence type="ECO:0000313" key="6">
    <source>
        <dbReference type="EMBL" id="GAT48229.1"/>
    </source>
</evidence>
<dbReference type="Pfam" id="PF05970">
    <property type="entry name" value="PIF1"/>
    <property type="match status" value="1"/>
</dbReference>
<dbReference type="InterPro" id="IPR046700">
    <property type="entry name" value="DUF6570"/>
</dbReference>
<dbReference type="EMBL" id="DF844314">
    <property type="protein sequence ID" value="GAT48229.1"/>
    <property type="molecule type" value="Genomic_DNA"/>
</dbReference>
<keyword evidence="1" id="KW-0547">Nucleotide-binding</keyword>
<keyword evidence="1" id="KW-0234">DNA repair</keyword>
<keyword evidence="1" id="KW-0227">DNA damage</keyword>
<keyword evidence="1" id="KW-0233">DNA recombination</keyword>
<keyword evidence="1" id="KW-0378">Hydrolase</keyword>
<feature type="compositionally biased region" description="Low complexity" evidence="2">
    <location>
        <begin position="26"/>
        <end position="56"/>
    </location>
</feature>
<comment type="cofactor">
    <cofactor evidence="1">
        <name>Mg(2+)</name>
        <dbReference type="ChEBI" id="CHEBI:18420"/>
    </cofactor>
</comment>
<gene>
    <name evidence="6" type="ORF">MCHLO_05650</name>
</gene>
<sequence length="2070" mass="229344">MSFYNFTLDVSSQNAAVPAHLPPSSSPSGGSHTISFASPVSTSPSSGSSGSAGPSSLVATVVVNPELPNTHTHTHTNANTNTNTNFDSNALPSGQPGAASPQQRYRAAEFSDVPPETKTAVVRALCVRPGFGSQDYERLATLHYGVSATISGKKKKTSGQLKADFLAHTCSVHCLVRTEHVALIQGAVPPLSELMFSLCARALKLRLSMPSNPRKRKSSDVASGPNKFPRRTGAESSPNTRPARASAAPLEYAGDVDPFRVLSWNEKRDIVREFRSATSNTALKRSECSFCGALESVDSVHLISTEVLDISLLVSAVDRLRVLLHQPCIEVFRPETLVDGCYVLCTACRREVAHSKFKHIPLRSYANGLWTGLCPPELSDLTFLEEQCIARARATRCMFKLELGPTGQYASRGNVCVFPQDPTSLVEQLPPPLSALRDEVCIILVGSPDTVVTADMLSRTPLLVRRSKIIDALLWLRANNPLYGSLDINTIYANAASYPEAGVPFPVTDYLRTAASGSEGSSYVQDANDQLSPNVNLHSIPSTTVVDADQVDSTFQSRKLHALQMIKASRTPFVKFPSGSEVLRTRDNPVMYGRLFPTLFPYGVGMMENTTVSLDQAAPFRKIPLKTHVTHLLTRGPDHRFQTHLSFGFVVGNIMQRRQSSFDAKLAIKRRWFPKVYSLYQQIGNGDIASFAKKIKQNPFAKPETPGEVAAASLVQYVSYVAENIPGSTAEMQLMRKELFSIVNCEGLPHVFFTLNPADSCNPIAQVLAGRNIDLDKFFHDLSPGAERDIRAKTLAQNPVAGAEFFHLSVTALLNILFGTDRPSRIGVFGEIGAYYGVVEAQGRGSLHLHILLWRKHAPSPLKLQERMKEDPQFAQRVYDWHDDVYSFSMPDATAEFVHEKGTYTRLPVMSRPADPDDPDFEANFAQELRDIIENVGQIHTHTDTCFKYLPKTLRNQRDNDKDCRFNLPRDKVEKTHIDEEGVLHLRCNDGRVNGHNPVVTSVERCNTDAKPIASGTVAMAMFGYFSHYTIKSTMDTAMIFSALCAAIKALQDKPPQTADGEPCDQTEQSRLLLVKSVNQLVGKRELSSQQMAAHLLGCSNKYTNRAYPKFFWTRMLNECTGNLFVFTSSTNDSDQPSENGPISAQNNNQELDALNEDASSASLAGQTTEQLVDESMALLTADLLGPTDGQEEPEELDSPTHSLMFSDIFDRPSQLTDLCAWDIWVGYEKHKLPTSRKQSKEFLRFGRNHPQATTHCLKKIDQSSLPRVPVLLGVSFPRRDRPDDEEKYCAAALALFKPWSMEADCPLKAENQSWKSAFESFQVSLSAAHQSVLDNMQLIYETRDAKQDYSAMRRKRIAELARSAAVEGFSERSDEPTTYDPEWINAMQTQVEEVEDDPIARDAFLSPDCTLMMEASTQAGFYKRPPSSEIIPRACRALLADDDDALLADQAHKDLQSERQDLLKSRREEAARSSSIHQRRPNSGVPLPMLSTLLDECARARALLEQRAQASGKQWSSFRIWQQLAMALILKHNLNARQTLAFLILADSVGRQSETAVRLDPLRLLVTGPGGTGKSQIFKAWTEFHRGMEILNEFCLTGPTGVVASDIGGSTTHSMVSLCVDQKNMLATTPQGQKLRAALEERLALVRTMVVDEIYFLGASEMSVLSKYLSLAKGYTLEPFGLLNIVACGDPCQLPPPKSRTLFDRNLVHCYTESSSVNGGNASTQENIRGIEAFHQINRVVVLTEIMRQKTDPILVDLLSRLRTGTCTSADKTLLDRYVLSSPDCTDETCDLIDVRHWINGVGCPLITYKNEARDAHNFKMCQAFADTTAQESAIYYSVDTRGRGTNKQELKGIAAEAAWRVPVKEANDLGGKMPFVPGCPVFCTENIATELGISKGSMGTLVSLKYVERNSRRYAICAEVDFPGYKGKDPDHPHRVLLKRATTTIHFTLPNSTTQRSATRLQLPIIPAFAFTSHNSQGRSLDKAAVDLASCRNIQSAYVMLSRVRSLKGLCILRPFNLKIIQNHISQELREELERTDRLARKTLEWARVELDWYYSANSSDVFSVLDK</sequence>
<protein>
    <recommendedName>
        <fullName evidence="1">ATP-dependent DNA helicase</fullName>
        <ecNumber evidence="1">5.6.2.3</ecNumber>
    </recommendedName>
</protein>
<organism evidence="6 7">
    <name type="scientific">Mycena chlorophos</name>
    <name type="common">Agaric fungus</name>
    <name type="synonym">Agaricus chlorophos</name>
    <dbReference type="NCBI Taxonomy" id="658473"/>
    <lineage>
        <taxon>Eukaryota</taxon>
        <taxon>Fungi</taxon>
        <taxon>Dikarya</taxon>
        <taxon>Basidiomycota</taxon>
        <taxon>Agaricomycotina</taxon>
        <taxon>Agaricomycetes</taxon>
        <taxon>Agaricomycetidae</taxon>
        <taxon>Agaricales</taxon>
        <taxon>Marasmiineae</taxon>
        <taxon>Mycenaceae</taxon>
        <taxon>Mycena</taxon>
    </lineage>
</organism>
<dbReference type="PANTHER" id="PTHR47642">
    <property type="entry name" value="ATP-DEPENDENT DNA HELICASE"/>
    <property type="match status" value="1"/>
</dbReference>
<evidence type="ECO:0000313" key="7">
    <source>
        <dbReference type="Proteomes" id="UP000815677"/>
    </source>
</evidence>
<dbReference type="Pfam" id="PF14214">
    <property type="entry name" value="Helitron_like_N"/>
    <property type="match status" value="1"/>
</dbReference>
<evidence type="ECO:0000256" key="2">
    <source>
        <dbReference type="SAM" id="MobiDB-lite"/>
    </source>
</evidence>
<evidence type="ECO:0000259" key="4">
    <source>
        <dbReference type="Pfam" id="PF14214"/>
    </source>
</evidence>
<dbReference type="EC" id="5.6.2.3" evidence="1"/>
<feature type="compositionally biased region" description="Basic and acidic residues" evidence="2">
    <location>
        <begin position="1458"/>
        <end position="1472"/>
    </location>
</feature>
<dbReference type="Gene3D" id="3.40.50.300">
    <property type="entry name" value="P-loop containing nucleotide triphosphate hydrolases"/>
    <property type="match status" value="1"/>
</dbReference>
<feature type="domain" description="DUF6570" evidence="5">
    <location>
        <begin position="359"/>
        <end position="489"/>
    </location>
</feature>
<dbReference type="InterPro" id="IPR051055">
    <property type="entry name" value="PIF1_helicase"/>
</dbReference>
<dbReference type="SUPFAM" id="SSF52540">
    <property type="entry name" value="P-loop containing nucleoside triphosphate hydrolases"/>
    <property type="match status" value="2"/>
</dbReference>
<reference evidence="6" key="1">
    <citation type="submission" date="2014-09" db="EMBL/GenBank/DDBJ databases">
        <title>Genome sequence of the luminous mushroom Mycena chlorophos for searching fungal bioluminescence genes.</title>
        <authorList>
            <person name="Tanaka Y."/>
            <person name="Kasuga D."/>
            <person name="Oba Y."/>
            <person name="Hase S."/>
            <person name="Sato K."/>
            <person name="Oba Y."/>
            <person name="Sakakibara Y."/>
        </authorList>
    </citation>
    <scope>NUCLEOTIDE SEQUENCE</scope>
</reference>
<feature type="region of interest" description="Disordered" evidence="2">
    <location>
        <begin position="1458"/>
        <end position="1484"/>
    </location>
</feature>
<keyword evidence="1 6" id="KW-0347">Helicase</keyword>
<proteinExistence type="inferred from homology"/>
<dbReference type="Proteomes" id="UP000815677">
    <property type="component" value="Unassembled WGS sequence"/>
</dbReference>
<dbReference type="InterPro" id="IPR027417">
    <property type="entry name" value="P-loop_NTPase"/>
</dbReference>